<dbReference type="Proteomes" id="UP000019374">
    <property type="component" value="Unassembled WGS sequence"/>
</dbReference>
<protein>
    <submittedName>
        <fullName evidence="4">Telomere length regulation protein</fullName>
    </submittedName>
</protein>
<feature type="compositionally biased region" description="Acidic residues" evidence="2">
    <location>
        <begin position="551"/>
        <end position="562"/>
    </location>
</feature>
<dbReference type="InterPro" id="IPR019337">
    <property type="entry name" value="Telomere_length_regulation_dom"/>
</dbReference>
<evidence type="ECO:0000256" key="2">
    <source>
        <dbReference type="SAM" id="MobiDB-lite"/>
    </source>
</evidence>
<dbReference type="GO" id="GO:0051879">
    <property type="term" value="F:Hsp90 protein binding"/>
    <property type="evidence" value="ECO:0007669"/>
    <property type="project" value="TreeGrafter"/>
</dbReference>
<gene>
    <name evidence="4" type="ORF">OCS_03128</name>
</gene>
<dbReference type="InterPro" id="IPR038528">
    <property type="entry name" value="TEL2_C_sf"/>
</dbReference>
<organism evidence="4 5">
    <name type="scientific">Ophiocordyceps sinensis (strain Co18 / CGMCC 3.14243)</name>
    <name type="common">Yarsagumba caterpillar fungus</name>
    <name type="synonym">Hirsutella sinensis</name>
    <dbReference type="NCBI Taxonomy" id="911162"/>
    <lineage>
        <taxon>Eukaryota</taxon>
        <taxon>Fungi</taxon>
        <taxon>Dikarya</taxon>
        <taxon>Ascomycota</taxon>
        <taxon>Pezizomycotina</taxon>
        <taxon>Sordariomycetes</taxon>
        <taxon>Hypocreomycetidae</taxon>
        <taxon>Hypocreales</taxon>
        <taxon>Ophiocordycipitaceae</taxon>
        <taxon>Ophiocordyceps</taxon>
    </lineage>
</organism>
<evidence type="ECO:0000256" key="1">
    <source>
        <dbReference type="ARBA" id="ARBA00006133"/>
    </source>
</evidence>
<dbReference type="GO" id="GO:0042162">
    <property type="term" value="F:telomeric DNA binding"/>
    <property type="evidence" value="ECO:0007669"/>
    <property type="project" value="TreeGrafter"/>
</dbReference>
<feature type="compositionally biased region" description="Low complexity" evidence="2">
    <location>
        <begin position="515"/>
        <end position="526"/>
    </location>
</feature>
<name>T5AHD6_OPHSC</name>
<comment type="similarity">
    <text evidence="1">Belongs to the TEL2 family.</text>
</comment>
<dbReference type="EMBL" id="KE652575">
    <property type="protein sequence ID" value="EQL01152.1"/>
    <property type="molecule type" value="Genomic_DNA"/>
</dbReference>
<accession>T5AHD6</accession>
<dbReference type="Pfam" id="PF10193">
    <property type="entry name" value="Telomere_reg-2"/>
    <property type="match status" value="1"/>
</dbReference>
<evidence type="ECO:0000313" key="5">
    <source>
        <dbReference type="Proteomes" id="UP000019374"/>
    </source>
</evidence>
<dbReference type="GO" id="GO:0051083">
    <property type="term" value="P:'de novo' cotranslational protein folding"/>
    <property type="evidence" value="ECO:0007669"/>
    <property type="project" value="TreeGrafter"/>
</dbReference>
<feature type="compositionally biased region" description="Basic residues" evidence="2">
    <location>
        <begin position="530"/>
        <end position="540"/>
    </location>
</feature>
<dbReference type="Gene3D" id="1.25.40.720">
    <property type="entry name" value="Telomere length regulation protein 2, C-terminal domain"/>
    <property type="match status" value="1"/>
</dbReference>
<feature type="region of interest" description="Disordered" evidence="2">
    <location>
        <begin position="515"/>
        <end position="583"/>
    </location>
</feature>
<dbReference type="PANTHER" id="PTHR15830">
    <property type="entry name" value="TELOMERE LENGTH REGULATION PROTEIN TEL2 FAMILY MEMBER"/>
    <property type="match status" value="1"/>
</dbReference>
<evidence type="ECO:0000313" key="4">
    <source>
        <dbReference type="EMBL" id="EQL01152.1"/>
    </source>
</evidence>
<dbReference type="AlphaFoldDB" id="T5AHD6"/>
<feature type="domain" description="Telomere length regulation protein conserved" evidence="3">
    <location>
        <begin position="589"/>
        <end position="700"/>
    </location>
</feature>
<dbReference type="InterPro" id="IPR051970">
    <property type="entry name" value="TEL2_Regulation"/>
</dbReference>
<evidence type="ECO:0000259" key="3">
    <source>
        <dbReference type="Pfam" id="PF10193"/>
    </source>
</evidence>
<dbReference type="GO" id="GO:0005829">
    <property type="term" value="C:cytosol"/>
    <property type="evidence" value="ECO:0007669"/>
    <property type="project" value="TreeGrafter"/>
</dbReference>
<dbReference type="FunFam" id="1.25.40.720:FF:000004">
    <property type="entry name" value="WGS project CABT00000000 data, contig 2.6"/>
    <property type="match status" value="1"/>
</dbReference>
<dbReference type="PANTHER" id="PTHR15830:SF10">
    <property type="entry name" value="TELOMERE LENGTH REGULATION PROTEIN TEL2 HOMOLOG"/>
    <property type="match status" value="1"/>
</dbReference>
<feature type="region of interest" description="Disordered" evidence="2">
    <location>
        <begin position="733"/>
        <end position="807"/>
    </location>
</feature>
<proteinExistence type="inferred from homology"/>
<feature type="compositionally biased region" description="Polar residues" evidence="2">
    <location>
        <begin position="769"/>
        <end position="781"/>
    </location>
</feature>
<reference evidence="4 5" key="1">
    <citation type="journal article" date="2013" name="Chin. Sci. Bull.">
        <title>Genome survey uncovers the secrets of sex and lifestyle in caterpillar fungus.</title>
        <authorList>
            <person name="Hu X."/>
            <person name="Zhang Y."/>
            <person name="Xiao G."/>
            <person name="Zheng P."/>
            <person name="Xia Y."/>
            <person name="Zhang X."/>
            <person name="St Leger R.J."/>
            <person name="Liu X."/>
            <person name="Wang C."/>
        </authorList>
    </citation>
    <scope>NUCLEOTIDE SEQUENCE [LARGE SCALE GENOMIC DNA]</scope>
    <source>
        <strain evidence="5">Co18 / CGMCC 3.14243</strain>
        <tissue evidence="4">Fruit-body</tissue>
    </source>
</reference>
<dbReference type="eggNOG" id="KOG4346">
    <property type="taxonomic scope" value="Eukaryota"/>
</dbReference>
<feature type="compositionally biased region" description="Low complexity" evidence="2">
    <location>
        <begin position="752"/>
        <end position="768"/>
    </location>
</feature>
<dbReference type="OrthoDB" id="10258062at2759"/>
<sequence>MDELLTPVSTRHLKTKRDNELLLSEARPSKLPEKAPVLSDVTSADDALQVLKGQPGYDSLIAALRYLTTHAFQLQVPTPQSASIVHVLVTEITPNYWTLLRQGEADDGASTPRHVELLLSCLRSVSGLNAIVAHIKALIQESRLGNREPKRPDVTPNLDVFLDVLATLLDGNASIRNLWASSATKLPNAAMKKAQSQLLAALLANGRVLSTAAEASAVAGTRSPWVADGVEYSRWIGRNLSSWAKTPSPEDEGAFCFDVFQRSLSLGYPGSLVKTIIDELILSKNGRSSAFVGLCFYQPRASKKVMEILLEYLAKRFLNNPNLDDAESRTTVAAVAGVIDAVMGNDDVRKTHLINWCTASSGAGLGDAAGIRRAVVAVLARDKEAVSTVLEKSLAQFGDQLYIKHAAMLQQEVHTQVLLLSAGYVARLAPIKLTMLLKCGTYMNAISNRIAATQVRSRFLGMVVGETLSALVDNKTKKLDFHMEEMETDEAEWLKGLAKVTDNVGPFESLVSAEASDPPALSAAPSVTRPKAKPKARPRKPAASVPTAMIEEVDSSDADEELVPYAKGSDPEDSDDDAALVQRNKPKAPVYVRDLIAYLRDSESYDKQRLGLQTAPVLVRRKANFGTEVSAHAEELAGLLVGLQDKFDMDDFVEGRQQAMIALVVAQPESMAPWFARTFFEGDYSLAQRTTVLVTLGLSARELAGYETSEYQSAASFPSKRLPEKLEQLYLDSRHQAEPSSSSPAKEVKLDSAVSQQVTEQTQQAAQALNQTPSDKQQQAPTRPVSGLGSDANGNRGALRVPGNRTELRLRLQKSRDDARRQRAKFANAPANSTAESLCIDAAKLVFAKCREEKPEDDKSCSEAQTVALDKCRTEFDTKNIKRECRAEGFQAFRACIGEKSGEWVGGVLERTRGEDGGEENEVKMLAAGVLIKLGEAIERYQALLMGDLAGFS</sequence>
<dbReference type="HOGENOM" id="CLU_005799_0_0_1"/>